<evidence type="ECO:0000313" key="8">
    <source>
        <dbReference type="Proteomes" id="UP000469430"/>
    </source>
</evidence>
<dbReference type="Pfam" id="PF00753">
    <property type="entry name" value="Lactamase_B"/>
    <property type="match status" value="1"/>
</dbReference>
<dbReference type="AlphaFoldDB" id="A0A6I4TR17"/>
<dbReference type="Proteomes" id="UP000469430">
    <property type="component" value="Unassembled WGS sequence"/>
</dbReference>
<organism evidence="7 8">
    <name type="scientific">Croceibacterium xixiisoli</name>
    <dbReference type="NCBI Taxonomy" id="1476466"/>
    <lineage>
        <taxon>Bacteria</taxon>
        <taxon>Pseudomonadati</taxon>
        <taxon>Pseudomonadota</taxon>
        <taxon>Alphaproteobacteria</taxon>
        <taxon>Sphingomonadales</taxon>
        <taxon>Erythrobacteraceae</taxon>
        <taxon>Croceibacterium</taxon>
    </lineage>
</organism>
<reference evidence="7 8" key="1">
    <citation type="submission" date="2019-12" db="EMBL/GenBank/DDBJ databases">
        <title>Genomic-based taxomic classification of the family Erythrobacteraceae.</title>
        <authorList>
            <person name="Xu L."/>
        </authorList>
    </citation>
    <scope>NUCLEOTIDE SEQUENCE [LARGE SCALE GENOMIC DNA]</scope>
    <source>
        <strain evidence="7 8">S36</strain>
    </source>
</reference>
<sequence>MARSASHCSCILPDVSPPPLPADGAAPVCRIDAIRYARHERCAAENFAAPVDDHDRPMPLEYYIWAIHRAGHPPVVVDTGFGEQAALARGRRMIRPVVDGLRAAGIDHLLVQDVILTHLHYDHAGMLSAFPNARFHVQAAEMAFATGPHIGDGTTRAPFDGEPIAQLVRRLYADHVVFHAGDAEFAPGISLRLCPGHTAGLQVVCCETARGTVVLASDAAHLYANITRRLPFPIYIDADDYDEAQQRALALAGGSLDHLIPGHDPLVLACFPTDDGIARVDLPPHKPILESL</sequence>
<evidence type="ECO:0000256" key="1">
    <source>
        <dbReference type="ARBA" id="ARBA00001947"/>
    </source>
</evidence>
<dbReference type="InterPro" id="IPR036866">
    <property type="entry name" value="RibonucZ/Hydroxyglut_hydro"/>
</dbReference>
<dbReference type="InterPro" id="IPR001279">
    <property type="entry name" value="Metallo-B-lactamas"/>
</dbReference>
<dbReference type="OrthoDB" id="9773738at2"/>
<keyword evidence="4 7" id="KW-0378">Hydrolase</keyword>
<name>A0A6I4TR17_9SPHN</name>
<dbReference type="Gene3D" id="3.60.15.10">
    <property type="entry name" value="Ribonuclease Z/Hydroxyacylglutathione hydrolase-like"/>
    <property type="match status" value="1"/>
</dbReference>
<keyword evidence="3" id="KW-0479">Metal-binding</keyword>
<gene>
    <name evidence="7" type="ORF">GRI97_00980</name>
</gene>
<protein>
    <submittedName>
        <fullName evidence="7">MBL fold metallo-hydrolase</fullName>
    </submittedName>
</protein>
<dbReference type="PANTHER" id="PTHR42978">
    <property type="entry name" value="QUORUM-QUENCHING LACTONASE YTNP-RELATED-RELATED"/>
    <property type="match status" value="1"/>
</dbReference>
<dbReference type="CDD" id="cd07729">
    <property type="entry name" value="AHL_lactonase_MBL-fold"/>
    <property type="match status" value="1"/>
</dbReference>
<dbReference type="GO" id="GO:0046872">
    <property type="term" value="F:metal ion binding"/>
    <property type="evidence" value="ECO:0007669"/>
    <property type="project" value="UniProtKB-KW"/>
</dbReference>
<evidence type="ECO:0000256" key="5">
    <source>
        <dbReference type="ARBA" id="ARBA00022833"/>
    </source>
</evidence>
<proteinExistence type="inferred from homology"/>
<evidence type="ECO:0000256" key="4">
    <source>
        <dbReference type="ARBA" id="ARBA00022801"/>
    </source>
</evidence>
<feature type="domain" description="Metallo-beta-lactamase" evidence="6">
    <location>
        <begin position="61"/>
        <end position="263"/>
    </location>
</feature>
<dbReference type="SUPFAM" id="SSF56281">
    <property type="entry name" value="Metallo-hydrolase/oxidoreductase"/>
    <property type="match status" value="1"/>
</dbReference>
<keyword evidence="5" id="KW-0862">Zinc</keyword>
<dbReference type="InterPro" id="IPR051013">
    <property type="entry name" value="MBL_superfamily_lactonases"/>
</dbReference>
<evidence type="ECO:0000259" key="6">
    <source>
        <dbReference type="SMART" id="SM00849"/>
    </source>
</evidence>
<dbReference type="GO" id="GO:0016787">
    <property type="term" value="F:hydrolase activity"/>
    <property type="evidence" value="ECO:0007669"/>
    <property type="project" value="UniProtKB-KW"/>
</dbReference>
<keyword evidence="8" id="KW-1185">Reference proteome</keyword>
<comment type="caution">
    <text evidence="7">The sequence shown here is derived from an EMBL/GenBank/DDBJ whole genome shotgun (WGS) entry which is preliminary data.</text>
</comment>
<evidence type="ECO:0000313" key="7">
    <source>
        <dbReference type="EMBL" id="MXO97561.1"/>
    </source>
</evidence>
<evidence type="ECO:0000256" key="3">
    <source>
        <dbReference type="ARBA" id="ARBA00022723"/>
    </source>
</evidence>
<dbReference type="SMART" id="SM00849">
    <property type="entry name" value="Lactamase_B"/>
    <property type="match status" value="1"/>
</dbReference>
<accession>A0A6I4TR17</accession>
<dbReference type="EMBL" id="WTYJ01000001">
    <property type="protein sequence ID" value="MXO97561.1"/>
    <property type="molecule type" value="Genomic_DNA"/>
</dbReference>
<dbReference type="PANTHER" id="PTHR42978:SF7">
    <property type="entry name" value="METALLO-HYDROLASE RV2300C-RELATED"/>
    <property type="match status" value="1"/>
</dbReference>
<evidence type="ECO:0000256" key="2">
    <source>
        <dbReference type="ARBA" id="ARBA00007749"/>
    </source>
</evidence>
<comment type="cofactor">
    <cofactor evidence="1">
        <name>Zn(2+)</name>
        <dbReference type="ChEBI" id="CHEBI:29105"/>
    </cofactor>
</comment>
<comment type="similarity">
    <text evidence="2">Belongs to the metallo-beta-lactamase superfamily.</text>
</comment>